<dbReference type="InterPro" id="IPR003838">
    <property type="entry name" value="ABC3_permease_C"/>
</dbReference>
<evidence type="ECO:0000256" key="3">
    <source>
        <dbReference type="ARBA" id="ARBA00021907"/>
    </source>
</evidence>
<dbReference type="EMBL" id="PDNW01000005">
    <property type="protein sequence ID" value="PLC50459.1"/>
    <property type="molecule type" value="Genomic_DNA"/>
</dbReference>
<comment type="subcellular location">
    <subcellularLocation>
        <location evidence="10">Cell inner membrane</location>
    </subcellularLocation>
    <subcellularLocation>
        <location evidence="1">Cell membrane</location>
        <topology evidence="1">Multi-pass membrane protein</topology>
    </subcellularLocation>
</comment>
<comment type="similarity">
    <text evidence="2 10">Belongs to the ABC-4 integral membrane protein family. FtsX subfamily.</text>
</comment>
<keyword evidence="7 11" id="KW-1133">Transmembrane helix</keyword>
<keyword evidence="5 10" id="KW-0132">Cell division</keyword>
<evidence type="ECO:0000256" key="11">
    <source>
        <dbReference type="SAM" id="Phobius"/>
    </source>
</evidence>
<dbReference type="InterPro" id="IPR004513">
    <property type="entry name" value="FtsX"/>
</dbReference>
<sequence>MSRWLRQHRYACMVALRRLWSHPFSSLSNILVISLTLAIPIIAASILVSAQPVVKQLPVSPEVTLFLQPGATTDTAAQLARKLREEHAQDIQAVRVVAREDALDTLKSNRAWADALSVLPTNPLPHAIVVSLIESTDLAKQANALAREWRQLDAVDAVQLDSEWVRRLEAILGFVRIGLGLLALGVALVVLATVFNTVRMQALTQREEIGVARLVGATESFVRRPFLYLGALTGVISSLLAILFSALALIPLNAALARLADSYGTQLLLSLPDNISLLLAVVLIAILAALSARWSVTRNTRF</sequence>
<keyword evidence="9 10" id="KW-0131">Cell cycle</keyword>
<dbReference type="GO" id="GO:0051301">
    <property type="term" value="P:cell division"/>
    <property type="evidence" value="ECO:0007669"/>
    <property type="project" value="UniProtKB-KW"/>
</dbReference>
<evidence type="ECO:0000256" key="5">
    <source>
        <dbReference type="ARBA" id="ARBA00022618"/>
    </source>
</evidence>
<dbReference type="GO" id="GO:0032153">
    <property type="term" value="C:cell division site"/>
    <property type="evidence" value="ECO:0007669"/>
    <property type="project" value="TreeGrafter"/>
</dbReference>
<dbReference type="Pfam" id="PF02687">
    <property type="entry name" value="FtsX"/>
    <property type="match status" value="1"/>
</dbReference>
<evidence type="ECO:0000313" key="15">
    <source>
        <dbReference type="Proteomes" id="UP000234190"/>
    </source>
</evidence>
<dbReference type="PIRSF" id="PIRSF003097">
    <property type="entry name" value="FtsX"/>
    <property type="match status" value="1"/>
</dbReference>
<evidence type="ECO:0000256" key="4">
    <source>
        <dbReference type="ARBA" id="ARBA00022475"/>
    </source>
</evidence>
<evidence type="ECO:0000256" key="6">
    <source>
        <dbReference type="ARBA" id="ARBA00022692"/>
    </source>
</evidence>
<dbReference type="Gene3D" id="3.30.70.3040">
    <property type="match status" value="1"/>
</dbReference>
<evidence type="ECO:0000256" key="2">
    <source>
        <dbReference type="ARBA" id="ARBA00007379"/>
    </source>
</evidence>
<dbReference type="OrthoDB" id="9813411at2"/>
<feature type="domain" description="FtsX extracellular" evidence="13">
    <location>
        <begin position="62"/>
        <end position="158"/>
    </location>
</feature>
<gene>
    <name evidence="14" type="ORF">CR159_08420</name>
</gene>
<evidence type="ECO:0000256" key="10">
    <source>
        <dbReference type="PIRNR" id="PIRNR003097"/>
    </source>
</evidence>
<keyword evidence="6 11" id="KW-0812">Transmembrane</keyword>
<organism evidence="14 15">
    <name type="scientific">Pollutimonas subterranea</name>
    <dbReference type="NCBI Taxonomy" id="2045210"/>
    <lineage>
        <taxon>Bacteria</taxon>
        <taxon>Pseudomonadati</taxon>
        <taxon>Pseudomonadota</taxon>
        <taxon>Betaproteobacteria</taxon>
        <taxon>Burkholderiales</taxon>
        <taxon>Alcaligenaceae</taxon>
        <taxon>Pollutimonas</taxon>
    </lineage>
</organism>
<name>A0A2N4U628_9BURK</name>
<dbReference type="InterPro" id="IPR040690">
    <property type="entry name" value="FtsX_ECD"/>
</dbReference>
<feature type="transmembrane region" description="Helical" evidence="11">
    <location>
        <begin position="170"/>
        <end position="195"/>
    </location>
</feature>
<evidence type="ECO:0000256" key="7">
    <source>
        <dbReference type="ARBA" id="ARBA00022989"/>
    </source>
</evidence>
<evidence type="ECO:0000259" key="12">
    <source>
        <dbReference type="Pfam" id="PF02687"/>
    </source>
</evidence>
<dbReference type="RefSeq" id="WP_102073558.1">
    <property type="nucleotide sequence ID" value="NZ_PDNW01000005.1"/>
</dbReference>
<keyword evidence="8 10" id="KW-0472">Membrane</keyword>
<protein>
    <recommendedName>
        <fullName evidence="3 10">Cell division protein FtsX</fullName>
    </recommendedName>
</protein>
<dbReference type="GO" id="GO:0005886">
    <property type="term" value="C:plasma membrane"/>
    <property type="evidence" value="ECO:0007669"/>
    <property type="project" value="UniProtKB-SubCell"/>
</dbReference>
<feature type="domain" description="ABC3 transporter permease C-terminal" evidence="12">
    <location>
        <begin position="181"/>
        <end position="298"/>
    </location>
</feature>
<evidence type="ECO:0000256" key="9">
    <source>
        <dbReference type="ARBA" id="ARBA00023306"/>
    </source>
</evidence>
<keyword evidence="10" id="KW-0997">Cell inner membrane</keyword>
<dbReference type="Pfam" id="PF18075">
    <property type="entry name" value="FtsX_ECD"/>
    <property type="match status" value="1"/>
</dbReference>
<keyword evidence="15" id="KW-1185">Reference proteome</keyword>
<feature type="transmembrane region" description="Helical" evidence="11">
    <location>
        <begin position="226"/>
        <end position="255"/>
    </location>
</feature>
<evidence type="ECO:0000256" key="8">
    <source>
        <dbReference type="ARBA" id="ARBA00023136"/>
    </source>
</evidence>
<comment type="function">
    <text evidence="10">Part of the ABC transporter FtsEX involved in cellular division.</text>
</comment>
<feature type="transmembrane region" description="Helical" evidence="11">
    <location>
        <begin position="275"/>
        <end position="296"/>
    </location>
</feature>
<comment type="caution">
    <text evidence="14">The sequence shown here is derived from an EMBL/GenBank/DDBJ whole genome shotgun (WGS) entry which is preliminary data.</text>
</comment>
<evidence type="ECO:0000256" key="1">
    <source>
        <dbReference type="ARBA" id="ARBA00004651"/>
    </source>
</evidence>
<dbReference type="PANTHER" id="PTHR47755">
    <property type="entry name" value="CELL DIVISION PROTEIN FTSX"/>
    <property type="match status" value="1"/>
</dbReference>
<reference evidence="14 15" key="1">
    <citation type="submission" date="2017-10" db="EMBL/GenBank/DDBJ databases">
        <title>Two draft genome sequences of Pusillimonas sp. strains isolated from a nitrate- and radionuclide-contaminated groundwater in Russia.</title>
        <authorList>
            <person name="Grouzdev D.S."/>
            <person name="Tourova T.P."/>
            <person name="Goeva M.A."/>
            <person name="Babich T.L."/>
            <person name="Sokolova D.S."/>
            <person name="Abdullin R."/>
            <person name="Poltaraus A.B."/>
            <person name="Toshchakov S.V."/>
            <person name="Nazina T.N."/>
        </authorList>
    </citation>
    <scope>NUCLEOTIDE SEQUENCE [LARGE SCALE GENOMIC DNA]</scope>
    <source>
        <strain evidence="14 15">JR1/69-3-13</strain>
    </source>
</reference>
<dbReference type="Proteomes" id="UP000234190">
    <property type="component" value="Unassembled WGS sequence"/>
</dbReference>
<accession>A0A2N4U628</accession>
<dbReference type="AlphaFoldDB" id="A0A2N4U628"/>
<dbReference type="PANTHER" id="PTHR47755:SF1">
    <property type="entry name" value="CELL DIVISION PROTEIN FTSX"/>
    <property type="match status" value="1"/>
</dbReference>
<evidence type="ECO:0000313" key="14">
    <source>
        <dbReference type="EMBL" id="PLC50459.1"/>
    </source>
</evidence>
<feature type="transmembrane region" description="Helical" evidence="11">
    <location>
        <begin position="27"/>
        <end position="48"/>
    </location>
</feature>
<evidence type="ECO:0000259" key="13">
    <source>
        <dbReference type="Pfam" id="PF18075"/>
    </source>
</evidence>
<proteinExistence type="inferred from homology"/>
<keyword evidence="4 10" id="KW-1003">Cell membrane</keyword>